<dbReference type="EMBL" id="SRXT01000004">
    <property type="protein sequence ID" value="TGX53608.1"/>
    <property type="molecule type" value="Genomic_DNA"/>
</dbReference>
<dbReference type="GO" id="GO:0016788">
    <property type="term" value="F:hydrolase activity, acting on ester bonds"/>
    <property type="evidence" value="ECO:0007669"/>
    <property type="project" value="InterPro"/>
</dbReference>
<comment type="caution">
    <text evidence="2">The sequence shown here is derived from an EMBL/GenBank/DDBJ whole genome shotgun (WGS) entry which is preliminary data.</text>
</comment>
<name>A0A4S1XCH5_9SPHN</name>
<proteinExistence type="predicted"/>
<protein>
    <recommendedName>
        <fullName evidence="1">Colicin E3-like ribonuclease domain-containing protein</fullName>
    </recommendedName>
</protein>
<dbReference type="Pfam" id="PF09000">
    <property type="entry name" value="Cytotoxic"/>
    <property type="match status" value="1"/>
</dbReference>
<dbReference type="OrthoDB" id="982153at2"/>
<gene>
    <name evidence="2" type="ORF">E5A73_12350</name>
</gene>
<reference evidence="2 3" key="1">
    <citation type="submission" date="2019-04" db="EMBL/GenBank/DDBJ databases">
        <title>Sphingomonas psychrotolerans sp. nov., isolated from soil in the Tianshan Mountains, Xinjiang, China.</title>
        <authorList>
            <person name="Luo Y."/>
            <person name="Sheng H."/>
        </authorList>
    </citation>
    <scope>NUCLEOTIDE SEQUENCE [LARGE SCALE GENOMIC DNA]</scope>
    <source>
        <strain evidence="2 3">ZFGT-11</strain>
    </source>
</reference>
<evidence type="ECO:0000313" key="2">
    <source>
        <dbReference type="EMBL" id="TGX53608.1"/>
    </source>
</evidence>
<evidence type="ECO:0000313" key="3">
    <source>
        <dbReference type="Proteomes" id="UP000306147"/>
    </source>
</evidence>
<dbReference type="SUPFAM" id="SSF63840">
    <property type="entry name" value="Ribonuclease domain of colicin E3"/>
    <property type="match status" value="1"/>
</dbReference>
<dbReference type="GO" id="GO:0003723">
    <property type="term" value="F:RNA binding"/>
    <property type="evidence" value="ECO:0007669"/>
    <property type="project" value="InterPro"/>
</dbReference>
<sequence>MALMVGRPNPCFLDECEALGFVHGSRRWRSFNGKRLYTWDYLHGAIEVFTSRGVHLGAADALTGIIFKPAVKGRKIDV</sequence>
<dbReference type="AlphaFoldDB" id="A0A4S1XCH5"/>
<dbReference type="InterPro" id="IPR036725">
    <property type="entry name" value="ColE3_ribonuclease_sf"/>
</dbReference>
<feature type="domain" description="Colicin E3-like ribonuclease" evidence="1">
    <location>
        <begin position="26"/>
        <end position="76"/>
    </location>
</feature>
<evidence type="ECO:0000259" key="1">
    <source>
        <dbReference type="Pfam" id="PF09000"/>
    </source>
</evidence>
<dbReference type="Gene3D" id="3.10.380.10">
    <property type="entry name" value="Colicin E3-like ribonuclease domain"/>
    <property type="match status" value="1"/>
</dbReference>
<dbReference type="InterPro" id="IPR009105">
    <property type="entry name" value="Colicin_E3_ribonuclease"/>
</dbReference>
<keyword evidence="3" id="KW-1185">Reference proteome</keyword>
<dbReference type="GO" id="GO:0043022">
    <property type="term" value="F:ribosome binding"/>
    <property type="evidence" value="ECO:0007669"/>
    <property type="project" value="InterPro"/>
</dbReference>
<organism evidence="2 3">
    <name type="scientific">Sphingomonas gei</name>
    <dbReference type="NCBI Taxonomy" id="1395960"/>
    <lineage>
        <taxon>Bacteria</taxon>
        <taxon>Pseudomonadati</taxon>
        <taxon>Pseudomonadota</taxon>
        <taxon>Alphaproteobacteria</taxon>
        <taxon>Sphingomonadales</taxon>
        <taxon>Sphingomonadaceae</taxon>
        <taxon>Sphingomonas</taxon>
    </lineage>
</organism>
<accession>A0A4S1XCH5</accession>
<dbReference type="Proteomes" id="UP000306147">
    <property type="component" value="Unassembled WGS sequence"/>
</dbReference>